<gene>
    <name evidence="5" type="ORF">A8950_3531</name>
</gene>
<feature type="repeat" description="TPR" evidence="3">
    <location>
        <begin position="429"/>
        <end position="462"/>
    </location>
</feature>
<keyword evidence="2 3" id="KW-0802">TPR repeat</keyword>
<dbReference type="InterPro" id="IPR011990">
    <property type="entry name" value="TPR-like_helical_dom_sf"/>
</dbReference>
<protein>
    <submittedName>
        <fullName evidence="5">Tetratricopeptide repeat protein</fullName>
    </submittedName>
</protein>
<accession>A0A4R6WF68</accession>
<evidence type="ECO:0000256" key="2">
    <source>
        <dbReference type="ARBA" id="ARBA00022803"/>
    </source>
</evidence>
<name>A0A4R6WF68_9PROT</name>
<evidence type="ECO:0000256" key="3">
    <source>
        <dbReference type="PROSITE-ProRule" id="PRU00339"/>
    </source>
</evidence>
<dbReference type="Proteomes" id="UP000295783">
    <property type="component" value="Unassembled WGS sequence"/>
</dbReference>
<keyword evidence="4" id="KW-0732">Signal</keyword>
<feature type="chain" id="PRO_5020393531" evidence="4">
    <location>
        <begin position="28"/>
        <end position="592"/>
    </location>
</feature>
<dbReference type="PANTHER" id="PTHR45586">
    <property type="entry name" value="TPR REPEAT-CONTAINING PROTEIN PA4667"/>
    <property type="match status" value="1"/>
</dbReference>
<dbReference type="EMBL" id="SNYW01000013">
    <property type="protein sequence ID" value="TDQ78476.1"/>
    <property type="molecule type" value="Genomic_DNA"/>
</dbReference>
<proteinExistence type="predicted"/>
<dbReference type="PANTHER" id="PTHR45586:SF1">
    <property type="entry name" value="LIPOPOLYSACCHARIDE ASSEMBLY PROTEIN B"/>
    <property type="match status" value="1"/>
</dbReference>
<feature type="repeat" description="TPR" evidence="3">
    <location>
        <begin position="498"/>
        <end position="531"/>
    </location>
</feature>
<dbReference type="PROSITE" id="PS51257">
    <property type="entry name" value="PROKAR_LIPOPROTEIN"/>
    <property type="match status" value="1"/>
</dbReference>
<dbReference type="Pfam" id="PF13414">
    <property type="entry name" value="TPR_11"/>
    <property type="match status" value="1"/>
</dbReference>
<feature type="signal peptide" evidence="4">
    <location>
        <begin position="1"/>
        <end position="27"/>
    </location>
</feature>
<sequence>MKIRLSVPRLRPALFALALLPAMIACAGEEQGHGAARAETVPGNAPDAQPQEWSLSGAILAGRHAFETGDDAMAAKLYGMILKETDGDPVTASRALAAMVGSGDFASAVELAAKLKQSGARTPLVPLVELADAAQRGDFKAARAALSAFGSDNISRVAKPMFGAWVALGEGKDEAAVLAELDALDAVNGLGGIAVMHRALILDHFGKGAEALPTLRQAAESGYGSARFIELYVDILHRQGDAAPARDYLTRLSADESGIAAAISDPLLERIAQPAPKGPVVEDARRGLAVAMFDLGSLLSSENVNEQAKILARLSLELKDDLDIARLLLGNLMQEGERWQDAIAMYRSIPAGSIYRWSAEISVADCQQKLKDTDGAIATLEGLVAARPNRMEAIVELGDLYRRDQRFTEAIATYDRVIAGIKEPATRDWTLFYARGVAHERAKQWEKAEPDFLKALDLSPDQPYVLNYLAYSWVERRERLDEALDMLHRAVDQRPEEGFIVDSLGWAYYQLGDFEQAVTYLERAVELQPTDPVLNDHLGDAYWRVGRKNEARFQWHRALSFEPEADLVKPIEDKLENGLGAAETPAAPATGN</sequence>
<dbReference type="PROSITE" id="PS50293">
    <property type="entry name" value="TPR_REGION"/>
    <property type="match status" value="1"/>
</dbReference>
<dbReference type="AlphaFoldDB" id="A0A4R6WF68"/>
<keyword evidence="1" id="KW-0677">Repeat</keyword>
<dbReference type="InterPro" id="IPR019734">
    <property type="entry name" value="TPR_rpt"/>
</dbReference>
<comment type="caution">
    <text evidence="5">The sequence shown here is derived from an EMBL/GenBank/DDBJ whole genome shotgun (WGS) entry which is preliminary data.</text>
</comment>
<dbReference type="SUPFAM" id="SSF48452">
    <property type="entry name" value="TPR-like"/>
    <property type="match status" value="2"/>
</dbReference>
<dbReference type="OrthoDB" id="9766710at2"/>
<evidence type="ECO:0000256" key="4">
    <source>
        <dbReference type="SAM" id="SignalP"/>
    </source>
</evidence>
<organism evidence="5 6">
    <name type="scientific">Dongia mobilis</name>
    <dbReference type="NCBI Taxonomy" id="578943"/>
    <lineage>
        <taxon>Bacteria</taxon>
        <taxon>Pseudomonadati</taxon>
        <taxon>Pseudomonadota</taxon>
        <taxon>Alphaproteobacteria</taxon>
        <taxon>Rhodospirillales</taxon>
        <taxon>Dongiaceae</taxon>
        <taxon>Dongia</taxon>
    </lineage>
</organism>
<dbReference type="InterPro" id="IPR051012">
    <property type="entry name" value="CellSynth/LPSAsmb/PSIAsmb"/>
</dbReference>
<dbReference type="PROSITE" id="PS50005">
    <property type="entry name" value="TPR"/>
    <property type="match status" value="2"/>
</dbReference>
<reference evidence="5 6" key="1">
    <citation type="submission" date="2019-03" db="EMBL/GenBank/DDBJ databases">
        <title>Genomic Encyclopedia of Type Strains, Phase III (KMG-III): the genomes of soil and plant-associated and newly described type strains.</title>
        <authorList>
            <person name="Whitman W."/>
        </authorList>
    </citation>
    <scope>NUCLEOTIDE SEQUENCE [LARGE SCALE GENOMIC DNA]</scope>
    <source>
        <strain evidence="5 6">CGMCC 1.7660</strain>
    </source>
</reference>
<keyword evidence="6" id="KW-1185">Reference proteome</keyword>
<dbReference type="SMART" id="SM00028">
    <property type="entry name" value="TPR"/>
    <property type="match status" value="6"/>
</dbReference>
<evidence type="ECO:0000256" key="1">
    <source>
        <dbReference type="ARBA" id="ARBA00022737"/>
    </source>
</evidence>
<evidence type="ECO:0000313" key="5">
    <source>
        <dbReference type="EMBL" id="TDQ78476.1"/>
    </source>
</evidence>
<evidence type="ECO:0000313" key="6">
    <source>
        <dbReference type="Proteomes" id="UP000295783"/>
    </source>
</evidence>
<dbReference type="RefSeq" id="WP_133614973.1">
    <property type="nucleotide sequence ID" value="NZ_SNYW01000013.1"/>
</dbReference>
<dbReference type="Pfam" id="PF13432">
    <property type="entry name" value="TPR_16"/>
    <property type="match status" value="1"/>
</dbReference>
<dbReference type="Gene3D" id="1.25.40.10">
    <property type="entry name" value="Tetratricopeptide repeat domain"/>
    <property type="match status" value="3"/>
</dbReference>